<keyword evidence="2" id="KW-0812">Transmembrane</keyword>
<gene>
    <name evidence="3" type="ORF">C922_05796</name>
</gene>
<dbReference type="VEuPathDB" id="PlasmoDB:C922_05796"/>
<evidence type="ECO:0000313" key="3">
    <source>
        <dbReference type="EMBL" id="EUD63821.1"/>
    </source>
</evidence>
<feature type="compositionally biased region" description="Basic and acidic residues" evidence="1">
    <location>
        <begin position="108"/>
        <end position="118"/>
    </location>
</feature>
<keyword evidence="2" id="KW-1133">Transmembrane helix</keyword>
<accession>W7AEX6</accession>
<dbReference type="OrthoDB" id="382991at2759"/>
<evidence type="ECO:0000256" key="1">
    <source>
        <dbReference type="SAM" id="MobiDB-lite"/>
    </source>
</evidence>
<proteinExistence type="predicted"/>
<feature type="region of interest" description="Disordered" evidence="1">
    <location>
        <begin position="92"/>
        <end position="118"/>
    </location>
</feature>
<keyword evidence="2" id="KW-0472">Membrane</keyword>
<feature type="transmembrane region" description="Helical" evidence="2">
    <location>
        <begin position="40"/>
        <end position="58"/>
    </location>
</feature>
<dbReference type="EMBL" id="KI965646">
    <property type="protein sequence ID" value="EUD63821.1"/>
    <property type="molecule type" value="Genomic_DNA"/>
</dbReference>
<keyword evidence="4" id="KW-1185">Reference proteome</keyword>
<dbReference type="RefSeq" id="XP_008819589.1">
    <property type="nucleotide sequence ID" value="XM_008821367.1"/>
</dbReference>
<organism evidence="3 4">
    <name type="scientific">Plasmodium inui San Antonio 1</name>
    <dbReference type="NCBI Taxonomy" id="1237626"/>
    <lineage>
        <taxon>Eukaryota</taxon>
        <taxon>Sar</taxon>
        <taxon>Alveolata</taxon>
        <taxon>Apicomplexa</taxon>
        <taxon>Aconoidasida</taxon>
        <taxon>Haemosporida</taxon>
        <taxon>Plasmodiidae</taxon>
        <taxon>Plasmodium</taxon>
        <taxon>Plasmodium (Plasmodium)</taxon>
    </lineage>
</organism>
<evidence type="ECO:0000256" key="2">
    <source>
        <dbReference type="SAM" id="Phobius"/>
    </source>
</evidence>
<dbReference type="AlphaFoldDB" id="W7AEX6"/>
<dbReference type="Proteomes" id="UP000030640">
    <property type="component" value="Unassembled WGS sequence"/>
</dbReference>
<dbReference type="GeneID" id="20041070"/>
<evidence type="ECO:0000313" key="4">
    <source>
        <dbReference type="Proteomes" id="UP000030640"/>
    </source>
</evidence>
<reference evidence="3 4" key="1">
    <citation type="submission" date="2013-02" db="EMBL/GenBank/DDBJ databases">
        <title>The Genome Sequence of Plasmodium inui San Antonio 1.</title>
        <authorList>
            <consortium name="The Broad Institute Genome Sequencing Platform"/>
            <consortium name="The Broad Institute Genome Sequencing Center for Infectious Disease"/>
            <person name="Neafsey D."/>
            <person name="Cheeseman I."/>
            <person name="Volkman S."/>
            <person name="Adams J."/>
            <person name="Walker B."/>
            <person name="Young S.K."/>
            <person name="Zeng Q."/>
            <person name="Gargeya S."/>
            <person name="Fitzgerald M."/>
            <person name="Haas B."/>
            <person name="Abouelleil A."/>
            <person name="Alvarado L."/>
            <person name="Arachchi H.M."/>
            <person name="Berlin A.M."/>
            <person name="Chapman S.B."/>
            <person name="Dewar J."/>
            <person name="Goldberg J."/>
            <person name="Griggs A."/>
            <person name="Gujja S."/>
            <person name="Hansen M."/>
            <person name="Howarth C."/>
            <person name="Imamovic A."/>
            <person name="Larimer J."/>
            <person name="McCowan C."/>
            <person name="Murphy C."/>
            <person name="Neiman D."/>
            <person name="Pearson M."/>
            <person name="Priest M."/>
            <person name="Roberts A."/>
            <person name="Saif S."/>
            <person name="Shea T."/>
            <person name="Sisk P."/>
            <person name="Sykes S."/>
            <person name="Wortman J."/>
            <person name="Nusbaum C."/>
            <person name="Birren B."/>
        </authorList>
    </citation>
    <scope>NUCLEOTIDE SEQUENCE [LARGE SCALE GENOMIC DNA]</scope>
    <source>
        <strain evidence="3 4">San Antonio 1</strain>
    </source>
</reference>
<name>W7AEX6_9APIC</name>
<sequence length="118" mass="13898">MNYMKKFDKLYEESPIKLLTWKIIMDEIGVKLLSKKLKNYLIVIYLVSSYTIHTLVVYSCKLHEFNTASRDAMIFSVPIYVTHKYIKSTHNIRSKESYKPNSTQAKKSSLDLRKDDAR</sequence>
<protein>
    <submittedName>
        <fullName evidence="3">Uncharacterized protein</fullName>
    </submittedName>
</protein>